<dbReference type="KEGG" id="tal:Thal_0291"/>
<gene>
    <name evidence="1" type="ordered locus">Thal_0291</name>
</gene>
<keyword evidence="2" id="KW-1185">Reference proteome</keyword>
<dbReference type="EMBL" id="CP001931">
    <property type="protein sequence ID" value="ADC88926.1"/>
    <property type="molecule type" value="Genomic_DNA"/>
</dbReference>
<dbReference type="Gene3D" id="6.10.280.50">
    <property type="match status" value="1"/>
</dbReference>
<dbReference type="InterPro" id="IPR007420">
    <property type="entry name" value="DUF465"/>
</dbReference>
<name>D3SP39_THEAH</name>
<dbReference type="Proteomes" id="UP000002043">
    <property type="component" value="Chromosome"/>
</dbReference>
<proteinExistence type="predicted"/>
<dbReference type="HOGENOM" id="CLU_165482_1_2_0"/>
<dbReference type="Pfam" id="PF04325">
    <property type="entry name" value="DUF465"/>
    <property type="match status" value="1"/>
</dbReference>
<sequence>MTREEAIKKLLEEDPEFRHHYKKHEELDKEIAKLEKHHPMTHQLEMQIEQLKKEKLYHKDIMEEKIQRLLRNG</sequence>
<reference evidence="2" key="1">
    <citation type="journal article" date="2010" name="Stand. Genomic Sci.">
        <title>Complete genome sequence of Thermocrinis albus type strain (HI 11/12T).</title>
        <authorList>
            <person name="Wirth R."/>
            <person name="Sikorski J."/>
            <person name="Brambilla E."/>
            <person name="Misra M."/>
            <person name="Lapidus A."/>
            <person name="Copeland A."/>
            <person name="Nolan M."/>
            <person name="Lucas S."/>
            <person name="Chen F."/>
            <person name="Tice H."/>
            <person name="Cheng J.F."/>
            <person name="Han C."/>
            <person name="Detter J.C."/>
            <person name="Tapia R."/>
            <person name="Bruce D."/>
            <person name="Goodwin L."/>
            <person name="Pitluck S."/>
            <person name="Pati A."/>
            <person name="Anderson I."/>
            <person name="Ivanova N."/>
            <person name="Mavromatis K."/>
            <person name="Mikhailova N."/>
            <person name="Chen A."/>
            <person name="Palaniappan K."/>
            <person name="Bilek Y."/>
            <person name="Hader T."/>
            <person name="Land M."/>
            <person name="Hauser L."/>
            <person name="Chang Y.J."/>
            <person name="Jeffries C.D."/>
            <person name="Tindall B.J."/>
            <person name="Rohde M."/>
            <person name="Goker M."/>
            <person name="Bristow J."/>
            <person name="Eisen J.A."/>
            <person name="Markowitz V."/>
            <person name="Hugenholtz P."/>
            <person name="Kyrpides N.C."/>
            <person name="Klenk H.P."/>
        </authorList>
    </citation>
    <scope>NUCLEOTIDE SEQUENCE [LARGE SCALE GENOMIC DNA]</scope>
    <source>
        <strain evidence="2">DSM 14484 / JCM 11386 / HI 11/12</strain>
    </source>
</reference>
<evidence type="ECO:0008006" key="3">
    <source>
        <dbReference type="Google" id="ProtNLM"/>
    </source>
</evidence>
<evidence type="ECO:0000313" key="2">
    <source>
        <dbReference type="Proteomes" id="UP000002043"/>
    </source>
</evidence>
<dbReference type="eggNOG" id="ENOG502ZWSA">
    <property type="taxonomic scope" value="Bacteria"/>
</dbReference>
<dbReference type="STRING" id="638303.Thal_0291"/>
<organism evidence="1 2">
    <name type="scientific">Thermocrinis albus (strain DSM 14484 / JCM 11386 / HI 11/12)</name>
    <dbReference type="NCBI Taxonomy" id="638303"/>
    <lineage>
        <taxon>Bacteria</taxon>
        <taxon>Pseudomonadati</taxon>
        <taxon>Aquificota</taxon>
        <taxon>Aquificia</taxon>
        <taxon>Aquificales</taxon>
        <taxon>Aquificaceae</taxon>
        <taxon>Thermocrinis</taxon>
    </lineage>
</organism>
<evidence type="ECO:0000313" key="1">
    <source>
        <dbReference type="EMBL" id="ADC88926.1"/>
    </source>
</evidence>
<dbReference type="AlphaFoldDB" id="D3SP39"/>
<dbReference type="OrthoDB" id="15440at2"/>
<dbReference type="RefSeq" id="WP_012991333.1">
    <property type="nucleotide sequence ID" value="NC_013894.1"/>
</dbReference>
<accession>D3SP39</accession>
<dbReference type="InterPro" id="IPR038444">
    <property type="entry name" value="DUF465_sf"/>
</dbReference>
<protein>
    <recommendedName>
        <fullName evidence="3">DUF465 domain-containing protein</fullName>
    </recommendedName>
</protein>